<evidence type="ECO:0000256" key="5">
    <source>
        <dbReference type="RuleBase" id="RU369086"/>
    </source>
</evidence>
<dbReference type="GO" id="GO:0006352">
    <property type="term" value="P:DNA-templated transcription initiation"/>
    <property type="evidence" value="ECO:0007669"/>
    <property type="project" value="UniProtKB-UniRule"/>
</dbReference>
<dbReference type="Gene3D" id="2.40.50.1060">
    <property type="match status" value="1"/>
</dbReference>
<evidence type="ECO:0000313" key="9">
    <source>
        <dbReference type="Proteomes" id="UP000694546"/>
    </source>
</evidence>
<dbReference type="InterPro" id="IPR041178">
    <property type="entry name" value="RPA43_OB"/>
</dbReference>
<sequence length="387" mass="42524">MADVKHGTETPKHLIMSSELPPGGPATLNKLPSIIAGGPASGQGFIPTFADACKLVSAPYSCLVLDTHRRRIGLAPMYIKRKRTGIQEELDTELLKYSEKLKGVPLAYDHISILGAQGDICDDNGYIHMDIAASFVVFNPEPGQKLLGIVNKLGASHVGCLVHGCFNASIPKPNLISVDTWREMGPRIGAGLEFEVNQIDADQVGVLLIRGRLERTKVQEMLAMAECMECIVTDHQTSPSAPEAPEETPKKKKKKRDKQHAVLTEGDVRQEPDEDGEVSRAVKQEREQEEELTAPRGGDQHLDGATDSPPTSEKKKKKKKKKKDEGPKDEGQEQAVTVPEQHGSDSSGYLSDKPSRKRRLEMAVEIIPCPREDPQRPKSKKKRKSDA</sequence>
<dbReference type="PANTHER" id="PTHR12709:SF5">
    <property type="entry name" value="DNA-DIRECTED RNA POLYMERASE I SUBUNIT RPA43"/>
    <property type="match status" value="1"/>
</dbReference>
<reference evidence="8" key="1">
    <citation type="submission" date="2025-08" db="UniProtKB">
        <authorList>
            <consortium name="Ensembl"/>
        </authorList>
    </citation>
    <scope>IDENTIFICATION</scope>
</reference>
<dbReference type="InterPro" id="IPR036898">
    <property type="entry name" value="RNA_pol_Rpb7-like_N_sf"/>
</dbReference>
<gene>
    <name evidence="8" type="primary">polr1f</name>
</gene>
<keyword evidence="9" id="KW-1185">Reference proteome</keyword>
<dbReference type="Gene3D" id="3.30.1490.120">
    <property type="entry name" value="RNA polymerase Rpb7-like, N-terminal domain"/>
    <property type="match status" value="1"/>
</dbReference>
<keyword evidence="4 5" id="KW-0539">Nucleus</keyword>
<organism evidence="8 9">
    <name type="scientific">Gadus morhua</name>
    <name type="common">Atlantic cod</name>
    <dbReference type="NCBI Taxonomy" id="8049"/>
    <lineage>
        <taxon>Eukaryota</taxon>
        <taxon>Metazoa</taxon>
        <taxon>Chordata</taxon>
        <taxon>Craniata</taxon>
        <taxon>Vertebrata</taxon>
        <taxon>Euteleostomi</taxon>
        <taxon>Actinopterygii</taxon>
        <taxon>Neopterygii</taxon>
        <taxon>Teleostei</taxon>
        <taxon>Neoteleostei</taxon>
        <taxon>Acanthomorphata</taxon>
        <taxon>Zeiogadaria</taxon>
        <taxon>Gadariae</taxon>
        <taxon>Gadiformes</taxon>
        <taxon>Gadoidei</taxon>
        <taxon>Gadidae</taxon>
        <taxon>Gadus</taxon>
    </lineage>
</organism>
<dbReference type="PANTHER" id="PTHR12709">
    <property type="entry name" value="DNA-DIRECTED RNA POLYMERASE II, III"/>
    <property type="match status" value="1"/>
</dbReference>
<dbReference type="OrthoDB" id="10250504at2759"/>
<feature type="compositionally biased region" description="Basic residues" evidence="6">
    <location>
        <begin position="377"/>
        <end position="387"/>
    </location>
</feature>
<dbReference type="Proteomes" id="UP000694546">
    <property type="component" value="Chromosome 22"/>
</dbReference>
<dbReference type="InterPro" id="IPR045113">
    <property type="entry name" value="Rpb7-like"/>
</dbReference>
<feature type="region of interest" description="Disordered" evidence="6">
    <location>
        <begin position="236"/>
        <end position="387"/>
    </location>
</feature>
<protein>
    <recommendedName>
        <fullName evidence="5">DNA-directed RNA polymerase subunit</fullName>
    </recommendedName>
</protein>
<name>A0A8C5BVU5_GADMO</name>
<evidence type="ECO:0000313" key="8">
    <source>
        <dbReference type="Ensembl" id="ENSGMOP00000051438.1"/>
    </source>
</evidence>
<comment type="function">
    <text evidence="5">DNA-dependent RNA polymerase which catalyzes the transcription of DNA into RNA using the four ribonucleoside triphosphates as substrates.</text>
</comment>
<dbReference type="InterPro" id="IPR041901">
    <property type="entry name" value="RNAP_I_Rpa43_N"/>
</dbReference>
<dbReference type="GeneTree" id="ENSGT00940000168253"/>
<keyword evidence="2 5" id="KW-0240">DNA-directed RNA polymerase</keyword>
<keyword evidence="3 5" id="KW-0804">Transcription</keyword>
<evidence type="ECO:0000256" key="1">
    <source>
        <dbReference type="ARBA" id="ARBA00004123"/>
    </source>
</evidence>
<feature type="compositionally biased region" description="Basic and acidic residues" evidence="6">
    <location>
        <begin position="1"/>
        <end position="12"/>
    </location>
</feature>
<evidence type="ECO:0000256" key="4">
    <source>
        <dbReference type="ARBA" id="ARBA00023242"/>
    </source>
</evidence>
<dbReference type="Pfam" id="PF17875">
    <property type="entry name" value="RPA43_OB"/>
    <property type="match status" value="1"/>
</dbReference>
<dbReference type="GO" id="GO:0005736">
    <property type="term" value="C:RNA polymerase I complex"/>
    <property type="evidence" value="ECO:0007669"/>
    <property type="project" value="TreeGrafter"/>
</dbReference>
<dbReference type="AlphaFoldDB" id="A0A8C5BVU5"/>
<evidence type="ECO:0000259" key="7">
    <source>
        <dbReference type="Pfam" id="PF17875"/>
    </source>
</evidence>
<evidence type="ECO:0000256" key="6">
    <source>
        <dbReference type="SAM" id="MobiDB-lite"/>
    </source>
</evidence>
<proteinExistence type="predicted"/>
<dbReference type="CDD" id="cd04328">
    <property type="entry name" value="RNAP_I_Rpa43_N"/>
    <property type="match status" value="1"/>
</dbReference>
<dbReference type="OMA" id="LAMGPYG"/>
<feature type="compositionally biased region" description="Basic and acidic residues" evidence="6">
    <location>
        <begin position="266"/>
        <end position="286"/>
    </location>
</feature>
<dbReference type="GO" id="GO:0006362">
    <property type="term" value="P:transcription elongation by RNA polymerase I"/>
    <property type="evidence" value="ECO:0007669"/>
    <property type="project" value="TreeGrafter"/>
</dbReference>
<evidence type="ECO:0000256" key="2">
    <source>
        <dbReference type="ARBA" id="ARBA00022478"/>
    </source>
</evidence>
<feature type="domain" description="RPA43 OB" evidence="7">
    <location>
        <begin position="140"/>
        <end position="289"/>
    </location>
</feature>
<reference evidence="8" key="2">
    <citation type="submission" date="2025-09" db="UniProtKB">
        <authorList>
            <consortium name="Ensembl"/>
        </authorList>
    </citation>
    <scope>IDENTIFICATION</scope>
</reference>
<accession>A0A8C5BVU5</accession>
<comment type="subcellular location">
    <subcellularLocation>
        <location evidence="1 5">Nucleus</location>
    </subcellularLocation>
</comment>
<dbReference type="Ensembl" id="ENSGMOT00000056296.1">
    <property type="protein sequence ID" value="ENSGMOP00000051438.1"/>
    <property type="gene ID" value="ENSGMOG00000024576.1"/>
</dbReference>
<feature type="region of interest" description="Disordered" evidence="6">
    <location>
        <begin position="1"/>
        <end position="23"/>
    </location>
</feature>
<evidence type="ECO:0000256" key="3">
    <source>
        <dbReference type="ARBA" id="ARBA00023163"/>
    </source>
</evidence>